<dbReference type="eggNOG" id="KOG1212">
    <property type="taxonomic scope" value="Eukaryota"/>
</dbReference>
<evidence type="ECO:0000259" key="5">
    <source>
        <dbReference type="Pfam" id="PF01425"/>
    </source>
</evidence>
<dbReference type="RefSeq" id="XP_007728529.1">
    <property type="nucleotide sequence ID" value="XM_007730339.1"/>
</dbReference>
<evidence type="ECO:0000313" key="6">
    <source>
        <dbReference type="EMBL" id="EXJ91639.1"/>
    </source>
</evidence>
<dbReference type="HOGENOM" id="CLU_009600_9_2_1"/>
<dbReference type="InterPro" id="IPR036928">
    <property type="entry name" value="AS_sf"/>
</dbReference>
<feature type="region of interest" description="Disordered" evidence="4">
    <location>
        <begin position="242"/>
        <end position="267"/>
    </location>
</feature>
<evidence type="ECO:0000313" key="7">
    <source>
        <dbReference type="Proteomes" id="UP000019478"/>
    </source>
</evidence>
<reference evidence="6 7" key="1">
    <citation type="submission" date="2013-03" db="EMBL/GenBank/DDBJ databases">
        <title>The Genome Sequence of Capronia epimyces CBS 606.96.</title>
        <authorList>
            <consortium name="The Broad Institute Genomics Platform"/>
            <person name="Cuomo C."/>
            <person name="de Hoog S."/>
            <person name="Gorbushina A."/>
            <person name="Walker B."/>
            <person name="Young S.K."/>
            <person name="Zeng Q."/>
            <person name="Gargeya S."/>
            <person name="Fitzgerald M."/>
            <person name="Haas B."/>
            <person name="Abouelleil A."/>
            <person name="Allen A.W."/>
            <person name="Alvarado L."/>
            <person name="Arachchi H.M."/>
            <person name="Berlin A.M."/>
            <person name="Chapman S.B."/>
            <person name="Gainer-Dewar J."/>
            <person name="Goldberg J."/>
            <person name="Griggs A."/>
            <person name="Gujja S."/>
            <person name="Hansen M."/>
            <person name="Howarth C."/>
            <person name="Imamovic A."/>
            <person name="Ireland A."/>
            <person name="Larimer J."/>
            <person name="McCowan C."/>
            <person name="Murphy C."/>
            <person name="Pearson M."/>
            <person name="Poon T.W."/>
            <person name="Priest M."/>
            <person name="Roberts A."/>
            <person name="Saif S."/>
            <person name="Shea T."/>
            <person name="Sisk P."/>
            <person name="Sykes S."/>
            <person name="Wortman J."/>
            <person name="Nusbaum C."/>
            <person name="Birren B."/>
        </authorList>
    </citation>
    <scope>NUCLEOTIDE SEQUENCE [LARGE SCALE GENOMIC DNA]</scope>
    <source>
        <strain evidence="6 7">CBS 606.96</strain>
    </source>
</reference>
<evidence type="ECO:0000256" key="4">
    <source>
        <dbReference type="SAM" id="MobiDB-lite"/>
    </source>
</evidence>
<dbReference type="PANTHER" id="PTHR46072">
    <property type="entry name" value="AMIDASE-RELATED-RELATED"/>
    <property type="match status" value="1"/>
</dbReference>
<gene>
    <name evidence="6" type="ORF">A1O3_00189</name>
</gene>
<dbReference type="STRING" id="1182542.W9ZAT8"/>
<protein>
    <recommendedName>
        <fullName evidence="5">Amidase domain-containing protein</fullName>
    </recommendedName>
</protein>
<dbReference type="Gene3D" id="3.90.1300.10">
    <property type="entry name" value="Amidase signature (AS) domain"/>
    <property type="match status" value="1"/>
</dbReference>
<feature type="region of interest" description="Disordered" evidence="4">
    <location>
        <begin position="485"/>
        <end position="506"/>
    </location>
</feature>
<keyword evidence="2" id="KW-0378">Hydrolase</keyword>
<feature type="active site" description="Acyl-ester intermediate" evidence="3">
    <location>
        <position position="228"/>
    </location>
</feature>
<comment type="caution">
    <text evidence="6">The sequence shown here is derived from an EMBL/GenBank/DDBJ whole genome shotgun (WGS) entry which is preliminary data.</text>
</comment>
<keyword evidence="7" id="KW-1185">Reference proteome</keyword>
<dbReference type="AlphaFoldDB" id="W9ZAT8"/>
<feature type="compositionally biased region" description="Polar residues" evidence="4">
    <location>
        <begin position="258"/>
        <end position="267"/>
    </location>
</feature>
<dbReference type="Pfam" id="PF01425">
    <property type="entry name" value="Amidase"/>
    <property type="match status" value="1"/>
</dbReference>
<dbReference type="InterPro" id="IPR023631">
    <property type="entry name" value="Amidase_dom"/>
</dbReference>
<dbReference type="PIRSF" id="PIRSF001221">
    <property type="entry name" value="Amidase_fungi"/>
    <property type="match status" value="1"/>
</dbReference>
<dbReference type="GeneID" id="19164329"/>
<dbReference type="SUPFAM" id="SSF75304">
    <property type="entry name" value="Amidase signature (AS) enzymes"/>
    <property type="match status" value="1"/>
</dbReference>
<feature type="active site" description="Charge relay system" evidence="3">
    <location>
        <position position="126"/>
    </location>
</feature>
<comment type="similarity">
    <text evidence="1">Belongs to the amidase family.</text>
</comment>
<dbReference type="Proteomes" id="UP000019478">
    <property type="component" value="Unassembled WGS sequence"/>
</dbReference>
<dbReference type="OrthoDB" id="6428749at2759"/>
<proteinExistence type="inferred from homology"/>
<feature type="domain" description="Amidase" evidence="5">
    <location>
        <begin position="75"/>
        <end position="527"/>
    </location>
</feature>
<feature type="compositionally biased region" description="Basic and acidic residues" evidence="4">
    <location>
        <begin position="493"/>
        <end position="502"/>
    </location>
</feature>
<dbReference type="EMBL" id="AMGY01000001">
    <property type="protein sequence ID" value="EXJ91639.1"/>
    <property type="molecule type" value="Genomic_DNA"/>
</dbReference>
<sequence>MIERNPISKAIAIRDKSLAVIEPPLDLDRLPDPLPPNVTQLPYDFLTDEEITITSLDVDELLARLRNKQLSCVQVTKAFLRRAALAQQLVNCVTELLPETALERARYLDSLDQPIGPLHGLPISLKEHHGMRGRLTNCALVACIDNQPPIKDEVSGVNDVLWEAGAVFHARTTQPQSLMHLETSSNIYGVTLNPNNLKLSPGGSSGGESALIRMRGSILGIGGDSGGSIRVPAANTGIYGFKPTSGRVTRRGTASGVPRSSSINGSHGPLSTSRYGLELFMSTYLNSQPWYKDVTLVPLPWREITLQKHLKIAIMWSDGVVNPHPPVQRALRQVATMLQKNKAQFTVVDWEPLEHDRGWELTQSLYYGDGGAGLKKILADGNEEALPLSKWMLESKNVRARSREELNQLTAERDKYWHTYNDHWQATGEKDGHIVDAILCPAGPGAAPAHGHSKYWSYTSQWNLLDYPAAVFPVTVVDQALDQPETDYQPMNSEDKRNHELYDPGTYRDAPVGLQLVTRRYEDEKCLAILAAIERVMGRK</sequence>
<name>W9ZAT8_9EURO</name>
<dbReference type="PANTHER" id="PTHR46072:SF4">
    <property type="entry name" value="AMIDASE C550.07-RELATED"/>
    <property type="match status" value="1"/>
</dbReference>
<accession>W9ZAT8</accession>
<evidence type="ECO:0000256" key="1">
    <source>
        <dbReference type="ARBA" id="ARBA00009199"/>
    </source>
</evidence>
<evidence type="ECO:0000256" key="2">
    <source>
        <dbReference type="ARBA" id="ARBA00022801"/>
    </source>
</evidence>
<organism evidence="6 7">
    <name type="scientific">Capronia epimyces CBS 606.96</name>
    <dbReference type="NCBI Taxonomy" id="1182542"/>
    <lineage>
        <taxon>Eukaryota</taxon>
        <taxon>Fungi</taxon>
        <taxon>Dikarya</taxon>
        <taxon>Ascomycota</taxon>
        <taxon>Pezizomycotina</taxon>
        <taxon>Eurotiomycetes</taxon>
        <taxon>Chaetothyriomycetidae</taxon>
        <taxon>Chaetothyriales</taxon>
        <taxon>Herpotrichiellaceae</taxon>
        <taxon>Capronia</taxon>
    </lineage>
</organism>
<evidence type="ECO:0000256" key="3">
    <source>
        <dbReference type="PIRSR" id="PIRSR001221-1"/>
    </source>
</evidence>
<feature type="active site" description="Charge relay system" evidence="3">
    <location>
        <position position="204"/>
    </location>
</feature>
<dbReference type="GO" id="GO:0016787">
    <property type="term" value="F:hydrolase activity"/>
    <property type="evidence" value="ECO:0007669"/>
    <property type="project" value="UniProtKB-KW"/>
</dbReference>